<evidence type="ECO:0000256" key="3">
    <source>
        <dbReference type="PIRSR" id="PIRSR601765-1"/>
    </source>
</evidence>
<dbReference type="Proteomes" id="UP000550501">
    <property type="component" value="Unassembled WGS sequence"/>
</dbReference>
<organism evidence="4 5">
    <name type="scientific">Mycolicibacterium iranicum</name>
    <name type="common">Mycobacterium iranicum</name>
    <dbReference type="NCBI Taxonomy" id="912594"/>
    <lineage>
        <taxon>Bacteria</taxon>
        <taxon>Bacillati</taxon>
        <taxon>Actinomycetota</taxon>
        <taxon>Actinomycetes</taxon>
        <taxon>Mycobacteriales</taxon>
        <taxon>Mycobacteriaceae</taxon>
        <taxon>Mycolicibacterium</taxon>
    </lineage>
</organism>
<comment type="similarity">
    <text evidence="1">Belongs to the beta-class carbonic anhydrase family.</text>
</comment>
<accession>A0A839Q006</accession>
<keyword evidence="4" id="KW-0456">Lyase</keyword>
<gene>
    <name evidence="4" type="ORF">FHR72_001023</name>
</gene>
<dbReference type="EMBL" id="JACHVU010000002">
    <property type="protein sequence ID" value="MBB2989560.1"/>
    <property type="molecule type" value="Genomic_DNA"/>
</dbReference>
<protein>
    <submittedName>
        <fullName evidence="4">Carbonic anhydrase</fullName>
        <ecNumber evidence="4">4.2.1.1</ecNumber>
    </submittedName>
</protein>
<proteinExistence type="inferred from homology"/>
<comment type="cofactor">
    <cofactor evidence="3">
        <name>Zn(2+)</name>
        <dbReference type="ChEBI" id="CHEBI:29105"/>
    </cofactor>
    <text evidence="3">Binds 1 zinc ion per subunit.</text>
</comment>
<dbReference type="Pfam" id="PF00484">
    <property type="entry name" value="Pro_CA"/>
    <property type="match status" value="1"/>
</dbReference>
<feature type="binding site" evidence="3">
    <location>
        <position position="40"/>
    </location>
    <ligand>
        <name>Zn(2+)</name>
        <dbReference type="ChEBI" id="CHEBI:29105"/>
    </ligand>
</feature>
<keyword evidence="3" id="KW-0479">Metal-binding</keyword>
<dbReference type="EC" id="4.2.1.1" evidence="4"/>
<name>A0A839Q006_MYCIR</name>
<evidence type="ECO:0000256" key="2">
    <source>
        <dbReference type="ARBA" id="ARBA00024993"/>
    </source>
</evidence>
<dbReference type="GO" id="GO:0004089">
    <property type="term" value="F:carbonate dehydratase activity"/>
    <property type="evidence" value="ECO:0007669"/>
    <property type="project" value="UniProtKB-EC"/>
</dbReference>
<comment type="caution">
    <text evidence="4">The sequence shown here is derived from an EMBL/GenBank/DDBJ whole genome shotgun (WGS) entry which is preliminary data.</text>
</comment>
<dbReference type="SMART" id="SM00947">
    <property type="entry name" value="Pro_CA"/>
    <property type="match status" value="1"/>
</dbReference>
<dbReference type="SUPFAM" id="SSF53056">
    <property type="entry name" value="beta-carbonic anhydrase, cab"/>
    <property type="match status" value="1"/>
</dbReference>
<sequence>MTEPMAAWRRLHAGNETSSGAPRAEDTSSSGAVTAAIFRCADSGLASETVFGCREGLLDVSTWGHVIDTGVLATLEYAVQTLQVPLIVVLGHHDCAAVETALRAWERADLPDGAARAAVEHVMWSIVRRHAPADSVDAVAAAHAVETGLGLVQRSPVIARQVDAQKCGIVCATIDPVTGRLQTHATIGPVGERQENLAECV</sequence>
<evidence type="ECO:0000313" key="5">
    <source>
        <dbReference type="Proteomes" id="UP000550501"/>
    </source>
</evidence>
<dbReference type="InterPro" id="IPR001765">
    <property type="entry name" value="Carbonic_anhydrase"/>
</dbReference>
<dbReference type="AlphaFoldDB" id="A0A839Q006"/>
<feature type="binding site" evidence="3">
    <location>
        <position position="92"/>
    </location>
    <ligand>
        <name>Zn(2+)</name>
        <dbReference type="ChEBI" id="CHEBI:29105"/>
    </ligand>
</feature>
<feature type="binding site" evidence="3">
    <location>
        <position position="42"/>
    </location>
    <ligand>
        <name>Zn(2+)</name>
        <dbReference type="ChEBI" id="CHEBI:29105"/>
    </ligand>
</feature>
<feature type="binding site" evidence="3">
    <location>
        <position position="95"/>
    </location>
    <ligand>
        <name>Zn(2+)</name>
        <dbReference type="ChEBI" id="CHEBI:29105"/>
    </ligand>
</feature>
<reference evidence="4 5" key="1">
    <citation type="submission" date="2020-08" db="EMBL/GenBank/DDBJ databases">
        <title>The Agave Microbiome: Exploring the role of microbial communities in plant adaptations to desert environments.</title>
        <authorList>
            <person name="Partida-Martinez L.P."/>
        </authorList>
    </citation>
    <scope>NUCLEOTIDE SEQUENCE [LARGE SCALE GENOMIC DNA]</scope>
    <source>
        <strain evidence="4 5">AT2.18</strain>
    </source>
</reference>
<dbReference type="RefSeq" id="WP_183466847.1">
    <property type="nucleotide sequence ID" value="NZ_JACHVU010000002.1"/>
</dbReference>
<evidence type="ECO:0000313" key="4">
    <source>
        <dbReference type="EMBL" id="MBB2989560.1"/>
    </source>
</evidence>
<dbReference type="GO" id="GO:0008270">
    <property type="term" value="F:zinc ion binding"/>
    <property type="evidence" value="ECO:0007669"/>
    <property type="project" value="InterPro"/>
</dbReference>
<dbReference type="PANTHER" id="PTHR11002">
    <property type="entry name" value="CARBONIC ANHYDRASE"/>
    <property type="match status" value="1"/>
</dbReference>
<keyword evidence="5" id="KW-1185">Reference proteome</keyword>
<evidence type="ECO:0000256" key="1">
    <source>
        <dbReference type="ARBA" id="ARBA00006217"/>
    </source>
</evidence>
<dbReference type="Gene3D" id="3.40.1050.10">
    <property type="entry name" value="Carbonic anhydrase"/>
    <property type="match status" value="1"/>
</dbReference>
<keyword evidence="3" id="KW-0862">Zinc</keyword>
<dbReference type="InterPro" id="IPR036874">
    <property type="entry name" value="Carbonic_anhydrase_sf"/>
</dbReference>
<comment type="function">
    <text evidence="2">Catalyzes the reversible hydration of carbon dioxide to form bicarbonate.</text>
</comment>
<dbReference type="PANTHER" id="PTHR11002:SF79">
    <property type="entry name" value="CARBONIC ANHYDRASE 2"/>
    <property type="match status" value="1"/>
</dbReference>